<keyword evidence="3" id="KW-1003">Cell membrane</keyword>
<organism evidence="12 13">
    <name type="scientific">Actinosynnema pretiosum</name>
    <dbReference type="NCBI Taxonomy" id="42197"/>
    <lineage>
        <taxon>Bacteria</taxon>
        <taxon>Bacillati</taxon>
        <taxon>Actinomycetota</taxon>
        <taxon>Actinomycetes</taxon>
        <taxon>Pseudonocardiales</taxon>
        <taxon>Pseudonocardiaceae</taxon>
        <taxon>Actinosynnema</taxon>
    </lineage>
</organism>
<evidence type="ECO:0000256" key="7">
    <source>
        <dbReference type="ARBA" id="ARBA00022989"/>
    </source>
</evidence>
<evidence type="ECO:0000256" key="2">
    <source>
        <dbReference type="ARBA" id="ARBA00022448"/>
    </source>
</evidence>
<dbReference type="PANTHER" id="PTHR30009">
    <property type="entry name" value="CYTOCHROME C-TYPE SYNTHESIS PROTEIN AND PTS TRANSMEMBRANE COMPONENT"/>
    <property type="match status" value="1"/>
</dbReference>
<evidence type="ECO:0000259" key="11">
    <source>
        <dbReference type="PROSITE" id="PS51103"/>
    </source>
</evidence>
<evidence type="ECO:0000256" key="8">
    <source>
        <dbReference type="ARBA" id="ARBA00023136"/>
    </source>
</evidence>
<accession>A0A290ZBC4</accession>
<keyword evidence="7 10" id="KW-1133">Transmembrane helix</keyword>
<feature type="transmembrane region" description="Helical" evidence="10">
    <location>
        <begin position="364"/>
        <end position="385"/>
    </location>
</feature>
<sequence length="432" mass="45976">MSASAPQATGGREIKGLAGLQRFGRSLMLPIAALPVAGLLLRLGQPDLLGAKGLGWIQVAAVIGGAGDALFTNLPLLFAVGVAIGFARRGDGSTALASVVGYVVIQAVFKAMSPFVLDQPNPDKPVLINYSVLAGVIVGLITAVLWQRYHRIKLPPYLAFFGGRRFVPILVAGVMVVLGVLLGLVYPLFNAGLTWLGEAVSSSTILGAGIYGTVNRLLIPLGLHHIPNTFVWQVFGEYEGKTGDIQRFFAGDPTAGTFQTGFFPIFMFALPAAALAIVHTARPAQKKVVAGIMGSAALTAFITGVTEPLEFAFMFVAWPLYLIHAVLTGTSMAISNALGIRDGFSFSAGAIDYALNFNIAEKPLLIIVLGLVYAVVYYFLFRFVITKWNLRTPGRDEDEDPEADPSVVEGARPEGRTGQDGTRGAKNRPERS</sequence>
<evidence type="ECO:0000256" key="6">
    <source>
        <dbReference type="ARBA" id="ARBA00022692"/>
    </source>
</evidence>
<dbReference type="PROSITE" id="PS51103">
    <property type="entry name" value="PTS_EIIC_TYPE_1"/>
    <property type="match status" value="1"/>
</dbReference>
<keyword evidence="13" id="KW-1185">Reference proteome</keyword>
<gene>
    <name evidence="12" type="ORF">CNX65_26185</name>
</gene>
<evidence type="ECO:0000256" key="3">
    <source>
        <dbReference type="ARBA" id="ARBA00022475"/>
    </source>
</evidence>
<feature type="transmembrane region" description="Helical" evidence="10">
    <location>
        <begin position="166"/>
        <end position="189"/>
    </location>
</feature>
<dbReference type="GO" id="GO:0090563">
    <property type="term" value="F:protein-phosphocysteine-sugar phosphotransferase activity"/>
    <property type="evidence" value="ECO:0007669"/>
    <property type="project" value="TreeGrafter"/>
</dbReference>
<evidence type="ECO:0000256" key="4">
    <source>
        <dbReference type="ARBA" id="ARBA00022597"/>
    </source>
</evidence>
<dbReference type="Proteomes" id="UP000218505">
    <property type="component" value="Chromosome"/>
</dbReference>
<feature type="region of interest" description="Disordered" evidence="9">
    <location>
        <begin position="393"/>
        <end position="432"/>
    </location>
</feature>
<dbReference type="GO" id="GO:0009401">
    <property type="term" value="P:phosphoenolpyruvate-dependent sugar phosphotransferase system"/>
    <property type="evidence" value="ECO:0007669"/>
    <property type="project" value="UniProtKB-KW"/>
</dbReference>
<evidence type="ECO:0000256" key="5">
    <source>
        <dbReference type="ARBA" id="ARBA00022683"/>
    </source>
</evidence>
<dbReference type="InterPro" id="IPR013013">
    <property type="entry name" value="PTS_EIIC_1"/>
</dbReference>
<dbReference type="Pfam" id="PF02378">
    <property type="entry name" value="PTS_EIIC"/>
    <property type="match status" value="1"/>
</dbReference>
<keyword evidence="5" id="KW-0598">Phosphotransferase system</keyword>
<keyword evidence="6 10" id="KW-0812">Transmembrane</keyword>
<feature type="transmembrane region" description="Helical" evidence="10">
    <location>
        <begin position="94"/>
        <end position="115"/>
    </location>
</feature>
<evidence type="ECO:0000256" key="9">
    <source>
        <dbReference type="SAM" id="MobiDB-lite"/>
    </source>
</evidence>
<evidence type="ECO:0000313" key="12">
    <source>
        <dbReference type="EMBL" id="ATE56330.1"/>
    </source>
</evidence>
<evidence type="ECO:0000313" key="13">
    <source>
        <dbReference type="Proteomes" id="UP000218505"/>
    </source>
</evidence>
<dbReference type="EMBL" id="CP023445">
    <property type="protein sequence ID" value="ATE56330.1"/>
    <property type="molecule type" value="Genomic_DNA"/>
</dbReference>
<dbReference type="GO" id="GO:0015764">
    <property type="term" value="P:N-acetylglucosamine transport"/>
    <property type="evidence" value="ECO:0007669"/>
    <property type="project" value="TreeGrafter"/>
</dbReference>
<feature type="transmembrane region" description="Helical" evidence="10">
    <location>
        <begin position="261"/>
        <end position="281"/>
    </location>
</feature>
<feature type="transmembrane region" description="Helical" evidence="10">
    <location>
        <begin position="127"/>
        <end position="146"/>
    </location>
</feature>
<dbReference type="GO" id="GO:0005886">
    <property type="term" value="C:plasma membrane"/>
    <property type="evidence" value="ECO:0007669"/>
    <property type="project" value="UniProtKB-SubCell"/>
</dbReference>
<proteinExistence type="predicted"/>
<evidence type="ECO:0000256" key="10">
    <source>
        <dbReference type="SAM" id="Phobius"/>
    </source>
</evidence>
<dbReference type="InterPro" id="IPR050429">
    <property type="entry name" value="PTS_Glucose_EIICBA"/>
</dbReference>
<dbReference type="InterPro" id="IPR003352">
    <property type="entry name" value="PTS_EIIC"/>
</dbReference>
<keyword evidence="2" id="KW-0813">Transport</keyword>
<feature type="domain" description="PTS EIIC type-1" evidence="11">
    <location>
        <begin position="14"/>
        <end position="397"/>
    </location>
</feature>
<keyword evidence="4" id="KW-0762">Sugar transport</keyword>
<dbReference type="RefSeq" id="WP_096496132.1">
    <property type="nucleotide sequence ID" value="NZ_CP023445.1"/>
</dbReference>
<protein>
    <submittedName>
        <fullName evidence="12">PTS N-acetylglucosamine transporter subunit IIBC</fullName>
    </submittedName>
</protein>
<feature type="transmembrane region" description="Helical" evidence="10">
    <location>
        <begin position="311"/>
        <end position="334"/>
    </location>
</feature>
<dbReference type="GO" id="GO:0008982">
    <property type="term" value="F:protein-N(PI)-phosphohistidine-sugar phosphotransferase activity"/>
    <property type="evidence" value="ECO:0007669"/>
    <property type="project" value="InterPro"/>
</dbReference>
<dbReference type="PANTHER" id="PTHR30009:SF4">
    <property type="entry name" value="PTS SYSTEM N-ACETYLGLUCOSAMINE-SPECIFIC EIICBA COMPONENT"/>
    <property type="match status" value="1"/>
</dbReference>
<feature type="transmembrane region" description="Helical" evidence="10">
    <location>
        <begin position="27"/>
        <end position="44"/>
    </location>
</feature>
<feature type="transmembrane region" description="Helical" evidence="10">
    <location>
        <begin position="56"/>
        <end position="87"/>
    </location>
</feature>
<name>A0A290ZBC4_9PSEU</name>
<dbReference type="AlphaFoldDB" id="A0A290ZBC4"/>
<reference evidence="12" key="1">
    <citation type="submission" date="2017-09" db="EMBL/GenBank/DDBJ databases">
        <title>Complete Genome Sequence of ansamitocin-producing Bacterium Actinosynnema pretiosum X47.</title>
        <authorList>
            <person name="Cao G."/>
            <person name="Zong G."/>
            <person name="Zhong C."/>
            <person name="Fu J."/>
        </authorList>
    </citation>
    <scope>NUCLEOTIDE SEQUENCE [LARGE SCALE GENOMIC DNA]</scope>
    <source>
        <strain evidence="12">X47</strain>
    </source>
</reference>
<dbReference type="KEGG" id="apre:CNX65_26185"/>
<comment type="subcellular location">
    <subcellularLocation>
        <location evidence="1">Cell membrane</location>
        <topology evidence="1">Multi-pass membrane protein</topology>
    </subcellularLocation>
</comment>
<evidence type="ECO:0000256" key="1">
    <source>
        <dbReference type="ARBA" id="ARBA00004651"/>
    </source>
</evidence>
<keyword evidence="8 10" id="KW-0472">Membrane</keyword>
<feature type="transmembrane region" description="Helical" evidence="10">
    <location>
        <begin position="288"/>
        <end position="305"/>
    </location>
</feature>